<dbReference type="PANTHER" id="PTHR43335">
    <property type="entry name" value="ABC TRANSPORTER, ATP-BINDING PROTEIN"/>
    <property type="match status" value="1"/>
</dbReference>
<dbReference type="Pfam" id="PF00005">
    <property type="entry name" value="ABC_tran"/>
    <property type="match status" value="1"/>
</dbReference>
<protein>
    <submittedName>
        <fullName evidence="6">ABC transporter ATP-binding protein</fullName>
    </submittedName>
</protein>
<organism evidence="6 7">
    <name type="scientific">Gaopeijia maritima</name>
    <dbReference type="NCBI Taxonomy" id="3119007"/>
    <lineage>
        <taxon>Bacteria</taxon>
        <taxon>Pseudomonadati</taxon>
        <taxon>Gemmatimonadota</taxon>
        <taxon>Longimicrobiia</taxon>
        <taxon>Gaopeijiales</taxon>
        <taxon>Gaopeijiaceae</taxon>
        <taxon>Gaopeijia</taxon>
    </lineage>
</organism>
<evidence type="ECO:0000256" key="1">
    <source>
        <dbReference type="ARBA" id="ARBA00005417"/>
    </source>
</evidence>
<evidence type="ECO:0000256" key="4">
    <source>
        <dbReference type="ARBA" id="ARBA00022840"/>
    </source>
</evidence>
<evidence type="ECO:0000313" key="6">
    <source>
        <dbReference type="EMBL" id="MEK9499942.1"/>
    </source>
</evidence>
<evidence type="ECO:0000313" key="7">
    <source>
        <dbReference type="Proteomes" id="UP001484239"/>
    </source>
</evidence>
<accession>A0ABU9E772</accession>
<dbReference type="PROSITE" id="PS50893">
    <property type="entry name" value="ABC_TRANSPORTER_2"/>
    <property type="match status" value="1"/>
</dbReference>
<evidence type="ECO:0000256" key="3">
    <source>
        <dbReference type="ARBA" id="ARBA00022741"/>
    </source>
</evidence>
<feature type="domain" description="ABC transporter" evidence="5">
    <location>
        <begin position="5"/>
        <end position="231"/>
    </location>
</feature>
<dbReference type="EMBL" id="JBBHLI010000001">
    <property type="protein sequence ID" value="MEK9499942.1"/>
    <property type="molecule type" value="Genomic_DNA"/>
</dbReference>
<dbReference type="SMART" id="SM00382">
    <property type="entry name" value="AAA"/>
    <property type="match status" value="1"/>
</dbReference>
<evidence type="ECO:0000259" key="5">
    <source>
        <dbReference type="PROSITE" id="PS50893"/>
    </source>
</evidence>
<dbReference type="SUPFAM" id="SSF52540">
    <property type="entry name" value="P-loop containing nucleoside triphosphate hydrolases"/>
    <property type="match status" value="1"/>
</dbReference>
<dbReference type="InterPro" id="IPR027417">
    <property type="entry name" value="P-loop_NTPase"/>
</dbReference>
<reference evidence="6 7" key="1">
    <citation type="submission" date="2024-02" db="EMBL/GenBank/DDBJ databases">
        <title>A novel Gemmatimonadota bacterium.</title>
        <authorList>
            <person name="Du Z.-J."/>
            <person name="Ye Y.-Q."/>
        </authorList>
    </citation>
    <scope>NUCLEOTIDE SEQUENCE [LARGE SCALE GENOMIC DNA]</scope>
    <source>
        <strain evidence="6 7">DH-20</strain>
    </source>
</reference>
<keyword evidence="4 6" id="KW-0067">ATP-binding</keyword>
<sequence>MKYAIELDRVVWSPGKAFRLDELSLRVPRGSIYGFLGPNGSGKTTTIRLFMGMVKPHSGEIRVLDGRVPRDMAHILSRVGYVPERPHVYPQLTVGEAMRLHAAFHRLWDPHWADELVERLGLDPDRKIARMSKGETGKLLVSLALAQRPDLLVLDEPTDGLDPVIRRDVISTVLDYVSESGASVFISSHLVHELERICDWVGVMDRGSLVAELPMTDFKNGIKHLRVETIGESETPPPFTVLERKPPNGVSPYETWVVRDWMDDHTRWFDTAGTHLRDVVDLDLEDGFVELLRSQRAPALDPHGED</sequence>
<gene>
    <name evidence="6" type="ORF">WI372_02960</name>
</gene>
<keyword evidence="3" id="KW-0547">Nucleotide-binding</keyword>
<comment type="similarity">
    <text evidence="1">Belongs to the ABC transporter superfamily.</text>
</comment>
<dbReference type="PANTHER" id="PTHR43335:SF4">
    <property type="entry name" value="ABC TRANSPORTER, ATP-BINDING PROTEIN"/>
    <property type="match status" value="1"/>
</dbReference>
<dbReference type="InterPro" id="IPR003439">
    <property type="entry name" value="ABC_transporter-like_ATP-bd"/>
</dbReference>
<dbReference type="Proteomes" id="UP001484239">
    <property type="component" value="Unassembled WGS sequence"/>
</dbReference>
<dbReference type="Gene3D" id="3.40.50.300">
    <property type="entry name" value="P-loop containing nucleotide triphosphate hydrolases"/>
    <property type="match status" value="1"/>
</dbReference>
<comment type="caution">
    <text evidence="6">The sequence shown here is derived from an EMBL/GenBank/DDBJ whole genome shotgun (WGS) entry which is preliminary data.</text>
</comment>
<dbReference type="CDD" id="cd03230">
    <property type="entry name" value="ABC_DR_subfamily_A"/>
    <property type="match status" value="1"/>
</dbReference>
<proteinExistence type="inferred from homology"/>
<keyword evidence="7" id="KW-1185">Reference proteome</keyword>
<keyword evidence="2" id="KW-0813">Transport</keyword>
<evidence type="ECO:0000256" key="2">
    <source>
        <dbReference type="ARBA" id="ARBA00022448"/>
    </source>
</evidence>
<dbReference type="GO" id="GO:0005524">
    <property type="term" value="F:ATP binding"/>
    <property type="evidence" value="ECO:0007669"/>
    <property type="project" value="UniProtKB-KW"/>
</dbReference>
<dbReference type="InterPro" id="IPR003593">
    <property type="entry name" value="AAA+_ATPase"/>
</dbReference>
<name>A0ABU9E772_9BACT</name>
<dbReference type="RefSeq" id="WP_405277888.1">
    <property type="nucleotide sequence ID" value="NZ_JBBHLI010000001.1"/>
</dbReference>